<dbReference type="RefSeq" id="XP_013760805.1">
    <property type="nucleotide sequence ID" value="XM_013905351.1"/>
</dbReference>
<protein>
    <submittedName>
        <fullName evidence="2">Uroporphyrinogen-III synthase</fullName>
    </submittedName>
</protein>
<dbReference type="GO" id="GO:0004852">
    <property type="term" value="F:uroporphyrinogen-III synthase activity"/>
    <property type="evidence" value="ECO:0007669"/>
    <property type="project" value="InterPro"/>
</dbReference>
<dbReference type="InterPro" id="IPR036108">
    <property type="entry name" value="4pyrrol_syn_uPrphyn_synt_sf"/>
</dbReference>
<dbReference type="GO" id="GO:0006780">
    <property type="term" value="P:uroporphyrinogen III biosynthetic process"/>
    <property type="evidence" value="ECO:0007669"/>
    <property type="project" value="InterPro"/>
</dbReference>
<dbReference type="EMBL" id="GL349441">
    <property type="protein sequence ID" value="KNC56286.1"/>
    <property type="molecule type" value="Genomic_DNA"/>
</dbReference>
<reference evidence="2 3" key="1">
    <citation type="submission" date="2010-05" db="EMBL/GenBank/DDBJ databases">
        <title>The Genome Sequence of Thecamonas trahens ATCC 50062.</title>
        <authorList>
            <consortium name="The Broad Institute Genome Sequencing Platform"/>
            <person name="Russ C."/>
            <person name="Cuomo C."/>
            <person name="Shea T."/>
            <person name="Young S.K."/>
            <person name="Zeng Q."/>
            <person name="Koehrsen M."/>
            <person name="Haas B."/>
            <person name="Borodovsky M."/>
            <person name="Guigo R."/>
            <person name="Alvarado L."/>
            <person name="Berlin A."/>
            <person name="Bochicchio J."/>
            <person name="Borenstein D."/>
            <person name="Chapman S."/>
            <person name="Chen Z."/>
            <person name="Freedman E."/>
            <person name="Gellesch M."/>
            <person name="Goldberg J."/>
            <person name="Griggs A."/>
            <person name="Gujja S."/>
            <person name="Heilman E."/>
            <person name="Heiman D."/>
            <person name="Hepburn T."/>
            <person name="Howarth C."/>
            <person name="Jen D."/>
            <person name="Larson L."/>
            <person name="Mehta T."/>
            <person name="Park D."/>
            <person name="Pearson M."/>
            <person name="Roberts A."/>
            <person name="Saif S."/>
            <person name="Shenoy N."/>
            <person name="Sisk P."/>
            <person name="Stolte C."/>
            <person name="Sykes S."/>
            <person name="Thomson T."/>
            <person name="Walk T."/>
            <person name="White J."/>
            <person name="Yandava C."/>
            <person name="Burger G."/>
            <person name="Gray M.W."/>
            <person name="Holland P.W.H."/>
            <person name="King N."/>
            <person name="Lang F.B.F."/>
            <person name="Roger A.J."/>
            <person name="Ruiz-Trillo I."/>
            <person name="Lander E."/>
            <person name="Nusbaum C."/>
        </authorList>
    </citation>
    <scope>NUCLEOTIDE SEQUENCE [LARGE SCALE GENOMIC DNA]</scope>
    <source>
        <strain evidence="2 3">ATCC 50062</strain>
    </source>
</reference>
<keyword evidence="3" id="KW-1185">Reference proteome</keyword>
<dbReference type="AlphaFoldDB" id="A0A0L0DW34"/>
<dbReference type="PANTHER" id="PTHR12390">
    <property type="entry name" value="UROPORPHYRINOGEN III SYNTHASE"/>
    <property type="match status" value="1"/>
</dbReference>
<dbReference type="PANTHER" id="PTHR12390:SF0">
    <property type="entry name" value="UROPORPHYRINOGEN-III SYNTHASE"/>
    <property type="match status" value="1"/>
</dbReference>
<dbReference type="OMA" id="HEVVCYS"/>
<evidence type="ECO:0000313" key="3">
    <source>
        <dbReference type="Proteomes" id="UP000054408"/>
    </source>
</evidence>
<dbReference type="InterPro" id="IPR003754">
    <property type="entry name" value="4pyrrol_synth_uPrphyn_synth"/>
</dbReference>
<dbReference type="SUPFAM" id="SSF69618">
    <property type="entry name" value="HemD-like"/>
    <property type="match status" value="1"/>
</dbReference>
<dbReference type="Pfam" id="PF02602">
    <property type="entry name" value="HEM4"/>
    <property type="match status" value="1"/>
</dbReference>
<dbReference type="InterPro" id="IPR039793">
    <property type="entry name" value="UROS/Hem4"/>
</dbReference>
<dbReference type="STRING" id="461836.A0A0L0DW34"/>
<accession>A0A0L0DW34</accession>
<proteinExistence type="predicted"/>
<dbReference type="GO" id="GO:0006782">
    <property type="term" value="P:protoporphyrinogen IX biosynthetic process"/>
    <property type="evidence" value="ECO:0007669"/>
    <property type="project" value="UniProtKB-UniPathway"/>
</dbReference>
<dbReference type="Gene3D" id="3.40.50.10090">
    <property type="match status" value="2"/>
</dbReference>
<dbReference type="eggNOG" id="KOG4132">
    <property type="taxonomic scope" value="Eukaryota"/>
</dbReference>
<dbReference type="GeneID" id="25561944"/>
<name>A0A0L0DW34_THETB</name>
<dbReference type="Proteomes" id="UP000054408">
    <property type="component" value="Unassembled WGS sequence"/>
</dbReference>
<dbReference type="CDD" id="cd06578">
    <property type="entry name" value="HemD"/>
    <property type="match status" value="1"/>
</dbReference>
<organism evidence="2 3">
    <name type="scientific">Thecamonas trahens ATCC 50062</name>
    <dbReference type="NCBI Taxonomy" id="461836"/>
    <lineage>
        <taxon>Eukaryota</taxon>
        <taxon>Apusozoa</taxon>
        <taxon>Apusomonadida</taxon>
        <taxon>Apusomonadidae</taxon>
        <taxon>Thecamonas</taxon>
    </lineage>
</organism>
<feature type="domain" description="Tetrapyrrole biosynthesis uroporphyrinogen III synthase" evidence="1">
    <location>
        <begin position="42"/>
        <end position="261"/>
    </location>
</feature>
<dbReference type="GO" id="GO:0005829">
    <property type="term" value="C:cytosol"/>
    <property type="evidence" value="ECO:0007669"/>
    <property type="project" value="TreeGrafter"/>
</dbReference>
<evidence type="ECO:0000259" key="1">
    <source>
        <dbReference type="Pfam" id="PF02602"/>
    </source>
</evidence>
<evidence type="ECO:0000313" key="2">
    <source>
        <dbReference type="EMBL" id="KNC56286.1"/>
    </source>
</evidence>
<sequence>MAASAHRVRIVLAKSAKVKQATAATRPEADPYATALSRRYPSADLVFAPMLAIEPVDEATATAAVHAAQATAVVGVVMTSAAAVAAADALPAVAKWKQSLPAWTLGYATRSAAAEAGWTLAAGDEEVPAGTASKLATAIVRAVAPGSRLAYLCGVKRRASLESGLAEAGLGVAAVEVYDAVSSADALASVTADTTGCDRLAVVFFSPRGVTAAAAVVHSLGSDGTEVVLVAIGPTTAAAIAALDLPSLPVATASEPTPAGVLAALDRLLGGHQASDGESES</sequence>
<dbReference type="UniPathway" id="UPA00251">
    <property type="reaction ID" value="UER00320"/>
</dbReference>
<gene>
    <name evidence="2" type="ORF">AMSG_02255</name>
</gene>